<protein>
    <submittedName>
        <fullName evidence="1">Uncharacterized protein</fullName>
    </submittedName>
</protein>
<dbReference type="AlphaFoldDB" id="A0A0A9AZZ7"/>
<reference evidence="1" key="1">
    <citation type="submission" date="2014-09" db="EMBL/GenBank/DDBJ databases">
        <authorList>
            <person name="Magalhaes I.L.F."/>
            <person name="Oliveira U."/>
            <person name="Santos F.R."/>
            <person name="Vidigal T.H.D.A."/>
            <person name="Brescovit A.D."/>
            <person name="Santos A.J."/>
        </authorList>
    </citation>
    <scope>NUCLEOTIDE SEQUENCE</scope>
    <source>
        <tissue evidence="1">Shoot tissue taken approximately 20 cm above the soil surface</tissue>
    </source>
</reference>
<name>A0A0A9AZZ7_ARUDO</name>
<evidence type="ECO:0000313" key="1">
    <source>
        <dbReference type="EMBL" id="JAD54500.1"/>
    </source>
</evidence>
<accession>A0A0A9AZZ7</accession>
<organism evidence="1">
    <name type="scientific">Arundo donax</name>
    <name type="common">Giant reed</name>
    <name type="synonym">Donax arundinaceus</name>
    <dbReference type="NCBI Taxonomy" id="35708"/>
    <lineage>
        <taxon>Eukaryota</taxon>
        <taxon>Viridiplantae</taxon>
        <taxon>Streptophyta</taxon>
        <taxon>Embryophyta</taxon>
        <taxon>Tracheophyta</taxon>
        <taxon>Spermatophyta</taxon>
        <taxon>Magnoliopsida</taxon>
        <taxon>Liliopsida</taxon>
        <taxon>Poales</taxon>
        <taxon>Poaceae</taxon>
        <taxon>PACMAD clade</taxon>
        <taxon>Arundinoideae</taxon>
        <taxon>Arundineae</taxon>
        <taxon>Arundo</taxon>
    </lineage>
</organism>
<reference evidence="1" key="2">
    <citation type="journal article" date="2015" name="Data Brief">
        <title>Shoot transcriptome of the giant reed, Arundo donax.</title>
        <authorList>
            <person name="Barrero R.A."/>
            <person name="Guerrero F.D."/>
            <person name="Moolhuijzen P."/>
            <person name="Goolsby J.A."/>
            <person name="Tidwell J."/>
            <person name="Bellgard S.E."/>
            <person name="Bellgard M.I."/>
        </authorList>
    </citation>
    <scope>NUCLEOTIDE SEQUENCE</scope>
    <source>
        <tissue evidence="1">Shoot tissue taken approximately 20 cm above the soil surface</tissue>
    </source>
</reference>
<proteinExistence type="predicted"/>
<sequence length="44" mass="5101">MSLMLFNYDIAPKSFILVSDFLVFKRHIVVKWFISCVPYCNSAG</sequence>
<dbReference type="EMBL" id="GBRH01243395">
    <property type="protein sequence ID" value="JAD54500.1"/>
    <property type="molecule type" value="Transcribed_RNA"/>
</dbReference>